<comment type="caution">
    <text evidence="3">The sequence shown here is derived from an EMBL/GenBank/DDBJ whole genome shotgun (WGS) entry which is preliminary data.</text>
</comment>
<accession>A0AA38UB95</accession>
<evidence type="ECO:0000313" key="4">
    <source>
        <dbReference type="Proteomes" id="UP001163846"/>
    </source>
</evidence>
<dbReference type="AlphaFoldDB" id="A0AA38UB95"/>
<evidence type="ECO:0000256" key="1">
    <source>
        <dbReference type="SAM" id="MobiDB-lite"/>
    </source>
</evidence>
<keyword evidence="4" id="KW-1185">Reference proteome</keyword>
<feature type="domain" description="DUF7721" evidence="2">
    <location>
        <begin position="41"/>
        <end position="103"/>
    </location>
</feature>
<protein>
    <recommendedName>
        <fullName evidence="2">DUF7721 domain-containing protein</fullName>
    </recommendedName>
</protein>
<proteinExistence type="predicted"/>
<dbReference type="EMBL" id="MU806361">
    <property type="protein sequence ID" value="KAJ3835966.1"/>
    <property type="molecule type" value="Genomic_DNA"/>
</dbReference>
<feature type="compositionally biased region" description="Basic and acidic residues" evidence="1">
    <location>
        <begin position="73"/>
        <end position="90"/>
    </location>
</feature>
<feature type="compositionally biased region" description="Polar residues" evidence="1">
    <location>
        <begin position="11"/>
        <end position="28"/>
    </location>
</feature>
<reference evidence="3" key="1">
    <citation type="submission" date="2022-08" db="EMBL/GenBank/DDBJ databases">
        <authorList>
            <consortium name="DOE Joint Genome Institute"/>
            <person name="Min B."/>
            <person name="Riley R."/>
            <person name="Sierra-Patev S."/>
            <person name="Naranjo-Ortiz M."/>
            <person name="Looney B."/>
            <person name="Konkel Z."/>
            <person name="Slot J.C."/>
            <person name="Sakamoto Y."/>
            <person name="Steenwyk J.L."/>
            <person name="Rokas A."/>
            <person name="Carro J."/>
            <person name="Camarero S."/>
            <person name="Ferreira P."/>
            <person name="Molpeceres G."/>
            <person name="Ruiz-Duenas F.J."/>
            <person name="Serrano A."/>
            <person name="Henrissat B."/>
            <person name="Drula E."/>
            <person name="Hughes K.W."/>
            <person name="Mata J.L."/>
            <person name="Ishikawa N.K."/>
            <person name="Vargas-Isla R."/>
            <person name="Ushijima S."/>
            <person name="Smith C.A."/>
            <person name="Ahrendt S."/>
            <person name="Andreopoulos W."/>
            <person name="He G."/>
            <person name="Labutti K."/>
            <person name="Lipzen A."/>
            <person name="Ng V."/>
            <person name="Sandor L."/>
            <person name="Barry K."/>
            <person name="Martinez A.T."/>
            <person name="Xiao Y."/>
            <person name="Gibbons J.G."/>
            <person name="Terashima K."/>
            <person name="Hibbett D.S."/>
            <person name="Grigoriev I.V."/>
        </authorList>
    </citation>
    <scope>NUCLEOTIDE SEQUENCE</scope>
    <source>
        <strain evidence="3">TFB9207</strain>
    </source>
</reference>
<feature type="region of interest" description="Disordered" evidence="1">
    <location>
        <begin position="1"/>
        <end position="103"/>
    </location>
</feature>
<dbReference type="Proteomes" id="UP001163846">
    <property type="component" value="Unassembled WGS sequence"/>
</dbReference>
<sequence length="103" mass="11088">VAKQGLEAYESSETNVSKTGGSESNTPDNRPRGISRPSFNDDEVAQTASQHGSRRSGMFAQAMSFVRNNTQEHSIDEEHVANSHEEEYEKGNAGSMGSAAALQ</sequence>
<feature type="non-terminal residue" evidence="3">
    <location>
        <position position="103"/>
    </location>
</feature>
<dbReference type="Pfam" id="PF24845">
    <property type="entry name" value="DUF7721"/>
    <property type="match status" value="1"/>
</dbReference>
<organism evidence="3 4">
    <name type="scientific">Lentinula raphanica</name>
    <dbReference type="NCBI Taxonomy" id="153919"/>
    <lineage>
        <taxon>Eukaryota</taxon>
        <taxon>Fungi</taxon>
        <taxon>Dikarya</taxon>
        <taxon>Basidiomycota</taxon>
        <taxon>Agaricomycotina</taxon>
        <taxon>Agaricomycetes</taxon>
        <taxon>Agaricomycetidae</taxon>
        <taxon>Agaricales</taxon>
        <taxon>Marasmiineae</taxon>
        <taxon>Omphalotaceae</taxon>
        <taxon>Lentinula</taxon>
    </lineage>
</organism>
<evidence type="ECO:0000313" key="3">
    <source>
        <dbReference type="EMBL" id="KAJ3835966.1"/>
    </source>
</evidence>
<feature type="non-terminal residue" evidence="3">
    <location>
        <position position="1"/>
    </location>
</feature>
<name>A0AA38UB95_9AGAR</name>
<gene>
    <name evidence="3" type="ORF">F5878DRAFT_500901</name>
</gene>
<evidence type="ECO:0000259" key="2">
    <source>
        <dbReference type="Pfam" id="PF24845"/>
    </source>
</evidence>
<dbReference type="InterPro" id="IPR056138">
    <property type="entry name" value="DUF7721"/>
</dbReference>